<dbReference type="Pfam" id="PF02126">
    <property type="entry name" value="PTE"/>
    <property type="match status" value="1"/>
</dbReference>
<dbReference type="PIRSF" id="PIRSF016839">
    <property type="entry name" value="PhP"/>
    <property type="match status" value="1"/>
</dbReference>
<dbReference type="OrthoDB" id="9795018at2"/>
<dbReference type="Gene3D" id="3.20.20.140">
    <property type="entry name" value="Metal-dependent hydrolases"/>
    <property type="match status" value="1"/>
</dbReference>
<dbReference type="PANTHER" id="PTHR10819">
    <property type="entry name" value="PHOSPHOTRIESTERASE-RELATED"/>
    <property type="match status" value="1"/>
</dbReference>
<feature type="binding site" evidence="4">
    <location>
        <position position="22"/>
    </location>
    <ligand>
        <name>Zn(2+)</name>
        <dbReference type="ChEBI" id="CHEBI:29105"/>
        <label>1</label>
    </ligand>
</feature>
<feature type="binding site" evidence="4">
    <location>
        <position position="165"/>
    </location>
    <ligand>
        <name>Zn(2+)</name>
        <dbReference type="ChEBI" id="CHEBI:29105"/>
        <label>2</label>
    </ligand>
</feature>
<dbReference type="SUPFAM" id="SSF51556">
    <property type="entry name" value="Metallo-dependent hydrolases"/>
    <property type="match status" value="1"/>
</dbReference>
<dbReference type="PANTHER" id="PTHR10819:SF3">
    <property type="entry name" value="PHOSPHOTRIESTERASE-RELATED PROTEIN"/>
    <property type="match status" value="1"/>
</dbReference>
<feature type="modified residue" description="N6-carboxylysine" evidence="3 5">
    <location>
        <position position="132"/>
    </location>
</feature>
<name>A0A4S2F397_9ACTN</name>
<dbReference type="InterPro" id="IPR032466">
    <property type="entry name" value="Metal_Hydrolase"/>
</dbReference>
<dbReference type="GO" id="GO:0016787">
    <property type="term" value="F:hydrolase activity"/>
    <property type="evidence" value="ECO:0007669"/>
    <property type="project" value="UniProtKB-KW"/>
</dbReference>
<dbReference type="GO" id="GO:0008270">
    <property type="term" value="F:zinc ion binding"/>
    <property type="evidence" value="ECO:0007669"/>
    <property type="project" value="InterPro"/>
</dbReference>
<protein>
    <submittedName>
        <fullName evidence="6">Aryldialkylphosphatase</fullName>
    </submittedName>
</protein>
<evidence type="ECO:0000313" key="6">
    <source>
        <dbReference type="EMBL" id="TGY63305.1"/>
    </source>
</evidence>
<dbReference type="EMBL" id="SRYE01000001">
    <property type="protein sequence ID" value="TGY63305.1"/>
    <property type="molecule type" value="Genomic_DNA"/>
</dbReference>
<organism evidence="6 7">
    <name type="scientific">Muricaecibacterium torontonense</name>
    <dbReference type="NCBI Taxonomy" id="3032871"/>
    <lineage>
        <taxon>Bacteria</taxon>
        <taxon>Bacillati</taxon>
        <taxon>Actinomycetota</taxon>
        <taxon>Coriobacteriia</taxon>
        <taxon>Coriobacteriales</taxon>
        <taxon>Atopobiaceae</taxon>
        <taxon>Muricaecibacterium</taxon>
    </lineage>
</organism>
<evidence type="ECO:0000256" key="2">
    <source>
        <dbReference type="ARBA" id="ARBA00022801"/>
    </source>
</evidence>
<accession>A0A4S2F397</accession>
<dbReference type="Proteomes" id="UP000310263">
    <property type="component" value="Unassembled WGS sequence"/>
</dbReference>
<evidence type="ECO:0000256" key="5">
    <source>
        <dbReference type="PROSITE-ProRule" id="PRU00679"/>
    </source>
</evidence>
<comment type="cofactor">
    <cofactor evidence="4">
        <name>a divalent metal cation</name>
        <dbReference type="ChEBI" id="CHEBI:60240"/>
    </cofactor>
    <text evidence="4">Binds 2 divalent metal cations per subunit.</text>
</comment>
<comment type="similarity">
    <text evidence="5">Belongs to the metallo-dependent hydrolases superfamily. Phosphotriesterase family.</text>
</comment>
<proteinExistence type="inferred from homology"/>
<feature type="binding site" evidence="4">
    <location>
        <position position="20"/>
    </location>
    <ligand>
        <name>Zn(2+)</name>
        <dbReference type="ChEBI" id="CHEBI:29105"/>
        <label>1</label>
    </ligand>
</feature>
<feature type="binding site" description="via carbamate group" evidence="4">
    <location>
        <position position="132"/>
    </location>
    <ligand>
        <name>Zn(2+)</name>
        <dbReference type="ChEBI" id="CHEBI:29105"/>
        <label>2</label>
    </ligand>
</feature>
<evidence type="ECO:0000256" key="3">
    <source>
        <dbReference type="PIRSR" id="PIRSR601559-50"/>
    </source>
</evidence>
<dbReference type="AlphaFoldDB" id="A0A4S2F397"/>
<feature type="binding site" evidence="4">
    <location>
        <position position="250"/>
    </location>
    <ligand>
        <name>Zn(2+)</name>
        <dbReference type="ChEBI" id="CHEBI:29105"/>
        <label>1</label>
    </ligand>
</feature>
<dbReference type="RefSeq" id="WP_136011932.1">
    <property type="nucleotide sequence ID" value="NZ_SRYE01000001.1"/>
</dbReference>
<sequence>MVNTVLGPVDAAELGTTYIHEHLYVKPNELPAFYPYTLDDVDRGVEEIESFMAAGGSTIVELSPLNFGRNTEALKVMATRTGCHILCVTGLHKEEHLPTWFDKLSDDEIAGVVADEIEDGIGTHRIKPAAVKVGTSLNTITDRERRAIKICTRVAVEHHMPMITHCDKGTMALEQLALVEAEGMDPSHVCLSHVDLTLNAAYIAAICNTGAYVSLDHVGRDLDGRDHERVSMIKELVEIGVGDRLCLAGDMGKKEYWPAYGGKPGLAYILTDLKKELTACIGEEAFDAMVRANPQRLLNWA</sequence>
<evidence type="ECO:0000313" key="7">
    <source>
        <dbReference type="Proteomes" id="UP000310263"/>
    </source>
</evidence>
<keyword evidence="2" id="KW-0378">Hydrolase</keyword>
<reference evidence="6 7" key="1">
    <citation type="submission" date="2019-04" db="EMBL/GenBank/DDBJ databases">
        <title>Microbes associate with the intestines of laboratory mice.</title>
        <authorList>
            <person name="Navarre W."/>
            <person name="Wong E."/>
            <person name="Huang K."/>
            <person name="Tropini C."/>
            <person name="Ng K."/>
            <person name="Yu B."/>
        </authorList>
    </citation>
    <scope>NUCLEOTIDE SEQUENCE [LARGE SCALE GENOMIC DNA]</scope>
    <source>
        <strain evidence="6 7">NM07_P-09</strain>
    </source>
</reference>
<comment type="caution">
    <text evidence="6">The sequence shown here is derived from an EMBL/GenBank/DDBJ whole genome shotgun (WGS) entry which is preliminary data.</text>
</comment>
<dbReference type="InterPro" id="IPR001559">
    <property type="entry name" value="Phosphotriesterase"/>
</dbReference>
<evidence type="ECO:0000256" key="1">
    <source>
        <dbReference type="ARBA" id="ARBA00022723"/>
    </source>
</evidence>
<feature type="binding site" evidence="4">
    <location>
        <position position="193"/>
    </location>
    <ligand>
        <name>Zn(2+)</name>
        <dbReference type="ChEBI" id="CHEBI:29105"/>
        <label>2</label>
    </ligand>
</feature>
<keyword evidence="1 4" id="KW-0479">Metal-binding</keyword>
<gene>
    <name evidence="6" type="ORF">E5334_02050</name>
</gene>
<dbReference type="PROSITE" id="PS51347">
    <property type="entry name" value="PHOSPHOTRIESTERASE_2"/>
    <property type="match status" value="1"/>
</dbReference>
<feature type="binding site" description="via carbamate group" evidence="4">
    <location>
        <position position="132"/>
    </location>
    <ligand>
        <name>Zn(2+)</name>
        <dbReference type="ChEBI" id="CHEBI:29105"/>
        <label>1</label>
    </ligand>
</feature>
<keyword evidence="7" id="KW-1185">Reference proteome</keyword>
<evidence type="ECO:0000256" key="4">
    <source>
        <dbReference type="PIRSR" id="PIRSR601559-51"/>
    </source>
</evidence>